<sequence>MKDNIHQPTFSTPMQTKRRNRIKSIDMLRGLVMIIMALDHVRDYFHFDAYFFDPADMTKTNVTLFWTRFVTHFCAPVFVFLAGTSAFFVGQRRDKKSLSVWLLKRGVWLVIAELTIIKLAWMFKLDYSSIVLQVIWVLGISMIFLAGFIHLPKKLMIGLCFVAIFGHNLLDSISPENPVISGIWTFLHVFNLVDLGSFQVFVGYPLIPWIFVMPLGYYFGELYKSSVDPKTRVKRLFQMGLAITLLFFVLRAINIYGDLVPWSNQNSIGMTVASFFNVAKYPPSLLYLLITLGPSIVFLALAENWQNWLTEKMVVIGRVPMFFYIVHLYVIHFFGVIAAMLTGFGFSDMVIDLWVTLQPQLQGYGFNLWVVYVVWIVLTIALYPLCNWYNNYKTNHREKWWLSYL</sequence>
<dbReference type="Pfam" id="PF07786">
    <property type="entry name" value="HGSNAT_cat"/>
    <property type="match status" value="1"/>
</dbReference>
<dbReference type="EMBL" id="OBEH01000001">
    <property type="protein sequence ID" value="SNY95109.1"/>
    <property type="molecule type" value="Genomic_DNA"/>
</dbReference>
<organism evidence="3 4">
    <name type="scientific">Flagellimonas pacifica</name>
    <dbReference type="NCBI Taxonomy" id="1247520"/>
    <lineage>
        <taxon>Bacteria</taxon>
        <taxon>Pseudomonadati</taxon>
        <taxon>Bacteroidota</taxon>
        <taxon>Flavobacteriia</taxon>
        <taxon>Flavobacteriales</taxon>
        <taxon>Flavobacteriaceae</taxon>
        <taxon>Flagellimonas</taxon>
    </lineage>
</organism>
<feature type="transmembrane region" description="Helical" evidence="1">
    <location>
        <begin position="195"/>
        <end position="219"/>
    </location>
</feature>
<feature type="transmembrane region" description="Helical" evidence="1">
    <location>
        <begin position="239"/>
        <end position="257"/>
    </location>
</feature>
<evidence type="ECO:0000313" key="3">
    <source>
        <dbReference type="EMBL" id="SNY95109.1"/>
    </source>
</evidence>
<feature type="transmembrane region" description="Helical" evidence="1">
    <location>
        <begin position="322"/>
        <end position="346"/>
    </location>
</feature>
<feature type="transmembrane region" description="Helical" evidence="1">
    <location>
        <begin position="284"/>
        <end position="302"/>
    </location>
</feature>
<gene>
    <name evidence="3" type="ORF">SAMN06265377_0775</name>
</gene>
<dbReference type="RefSeq" id="WP_243396893.1">
    <property type="nucleotide sequence ID" value="NZ_OBEH01000001.1"/>
</dbReference>
<proteinExistence type="predicted"/>
<keyword evidence="1" id="KW-0812">Transmembrane</keyword>
<name>A0A285MDA1_9FLAO</name>
<dbReference type="PANTHER" id="PTHR40407:SF1">
    <property type="entry name" value="HEPARAN-ALPHA-GLUCOSAMINIDE N-ACETYLTRANSFERASE CATALYTIC DOMAIN-CONTAINING PROTEIN"/>
    <property type="match status" value="1"/>
</dbReference>
<evidence type="ECO:0000313" key="4">
    <source>
        <dbReference type="Proteomes" id="UP000219048"/>
    </source>
</evidence>
<feature type="transmembrane region" description="Helical" evidence="1">
    <location>
        <begin position="102"/>
        <end position="121"/>
    </location>
</feature>
<keyword evidence="1" id="KW-1133">Transmembrane helix</keyword>
<feature type="transmembrane region" description="Helical" evidence="1">
    <location>
        <begin position="127"/>
        <end position="148"/>
    </location>
</feature>
<dbReference type="AlphaFoldDB" id="A0A285MDA1"/>
<protein>
    <submittedName>
        <fullName evidence="3">Uncharacterized membrane protein</fullName>
    </submittedName>
</protein>
<feature type="transmembrane region" description="Helical" evidence="1">
    <location>
        <begin position="366"/>
        <end position="389"/>
    </location>
</feature>
<feature type="domain" description="Heparan-alpha-glucosaminide N-acetyltransferase catalytic" evidence="2">
    <location>
        <begin position="21"/>
        <end position="253"/>
    </location>
</feature>
<dbReference type="Proteomes" id="UP000219048">
    <property type="component" value="Unassembled WGS sequence"/>
</dbReference>
<feature type="transmembrane region" description="Helical" evidence="1">
    <location>
        <begin position="65"/>
        <end position="90"/>
    </location>
</feature>
<evidence type="ECO:0000256" key="1">
    <source>
        <dbReference type="SAM" id="Phobius"/>
    </source>
</evidence>
<keyword evidence="4" id="KW-1185">Reference proteome</keyword>
<accession>A0A285MDA1</accession>
<dbReference type="PANTHER" id="PTHR40407">
    <property type="entry name" value="MEMBRANE PROTEIN-LIKE PROTEIN"/>
    <property type="match status" value="1"/>
</dbReference>
<evidence type="ECO:0000259" key="2">
    <source>
        <dbReference type="Pfam" id="PF07786"/>
    </source>
</evidence>
<keyword evidence="1" id="KW-0472">Membrane</keyword>
<dbReference type="InterPro" id="IPR012429">
    <property type="entry name" value="HGSNAT_cat"/>
</dbReference>
<reference evidence="4" key="1">
    <citation type="submission" date="2017-09" db="EMBL/GenBank/DDBJ databases">
        <authorList>
            <person name="Varghese N."/>
            <person name="Submissions S."/>
        </authorList>
    </citation>
    <scope>NUCLEOTIDE SEQUENCE [LARGE SCALE GENOMIC DNA]</scope>
    <source>
        <strain evidence="4">DSM 25885</strain>
    </source>
</reference>